<sequence length="203" mass="23390">MHLQSIKKWGNFIPMSLMCIVTIIILIVLKQHKPSIDSSEFSAPIKQLQSQLTQLQHQLTHAENPDLTAMNTQFMQLKSLIKELKTSNEQEINQFLQENHSTLNNKLESIQTTLNAFNQKQHPVQFLTKTALPFELVSIDSIQQMSLVSVIYNYKVIPLEKDDSLAGWTVARVDFGKQMAEFVNRKKEHVIVTLEYDEDEEHA</sequence>
<comment type="caution">
    <text evidence="2">The sequence shown here is derived from an EMBL/GenBank/DDBJ whole genome shotgun (WGS) entry which is preliminary data.</text>
</comment>
<dbReference type="RefSeq" id="WP_058453496.1">
    <property type="nucleotide sequence ID" value="NZ_CAAAIB010000008.1"/>
</dbReference>
<name>A0A0W0VV61_9GAMM</name>
<dbReference type="PATRIC" id="fig|466.6.peg.3007"/>
<accession>A0A0W0VV61</accession>
<dbReference type="Gene3D" id="1.20.1170.10">
    <property type="match status" value="1"/>
</dbReference>
<proteinExistence type="predicted"/>
<keyword evidence="1" id="KW-0472">Membrane</keyword>
<keyword evidence="1" id="KW-1133">Transmembrane helix</keyword>
<organism evidence="2 3">
    <name type="scientific">Legionella maceachernii</name>
    <dbReference type="NCBI Taxonomy" id="466"/>
    <lineage>
        <taxon>Bacteria</taxon>
        <taxon>Pseudomonadati</taxon>
        <taxon>Pseudomonadota</taxon>
        <taxon>Gammaproteobacteria</taxon>
        <taxon>Legionellales</taxon>
        <taxon>Legionellaceae</taxon>
        <taxon>Legionella</taxon>
    </lineage>
</organism>
<dbReference type="EMBL" id="LNYL01000051">
    <property type="protein sequence ID" value="KTD23938.1"/>
    <property type="molecule type" value="Genomic_DNA"/>
</dbReference>
<dbReference type="OrthoDB" id="5652867at2"/>
<gene>
    <name evidence="2" type="ORF">Lmac_2811</name>
</gene>
<evidence type="ECO:0000313" key="2">
    <source>
        <dbReference type="EMBL" id="KTD23938.1"/>
    </source>
</evidence>
<keyword evidence="1" id="KW-0812">Transmembrane</keyword>
<keyword evidence="3" id="KW-1185">Reference proteome</keyword>
<evidence type="ECO:0000313" key="3">
    <source>
        <dbReference type="Proteomes" id="UP000054908"/>
    </source>
</evidence>
<feature type="transmembrane region" description="Helical" evidence="1">
    <location>
        <begin position="12"/>
        <end position="29"/>
    </location>
</feature>
<protein>
    <submittedName>
        <fullName evidence="2">Uncharacterized protein</fullName>
    </submittedName>
</protein>
<evidence type="ECO:0000256" key="1">
    <source>
        <dbReference type="SAM" id="Phobius"/>
    </source>
</evidence>
<dbReference type="STRING" id="466.Lmac_2811"/>
<reference evidence="2 3" key="1">
    <citation type="submission" date="2015-11" db="EMBL/GenBank/DDBJ databases">
        <title>Genomic analysis of 38 Legionella species identifies large and diverse effector repertoires.</title>
        <authorList>
            <person name="Burstein D."/>
            <person name="Amaro F."/>
            <person name="Zusman T."/>
            <person name="Lifshitz Z."/>
            <person name="Cohen O."/>
            <person name="Gilbert J.A."/>
            <person name="Pupko T."/>
            <person name="Shuman H.A."/>
            <person name="Segal G."/>
        </authorList>
    </citation>
    <scope>NUCLEOTIDE SEQUENCE [LARGE SCALE GENOMIC DNA]</scope>
    <source>
        <strain evidence="2 3">PX-1-G2-E2</strain>
    </source>
</reference>
<dbReference type="Proteomes" id="UP000054908">
    <property type="component" value="Unassembled WGS sequence"/>
</dbReference>
<dbReference type="AlphaFoldDB" id="A0A0W0VV61"/>